<sequence>MTATGQTDAWRAAEMLWQRWQNRTPGGALPAEIRPVTVAGAWAVQQAFTELAGPRIGWKIAASSPAGQAHIGVPGPIAGPLLAGGLRASGAGVPLTSMASAEPEIAFRLGTDLPARERPYDRETVLAAVADVLPAIDIPDSRYADVPAAGEAQLVADLACTAYVVLGEPIRQWSPGELKDRRVVLRINGEIVSEGSGADALGDPCAALVWLVDAVTRHGCGLRAGEVVITGAAAPPRPVKAGDVVTGEVAGAAPVTATIS</sequence>
<dbReference type="InterPro" id="IPR036663">
    <property type="entry name" value="Fumarylacetoacetase_C_sf"/>
</dbReference>
<dbReference type="GO" id="GO:0008684">
    <property type="term" value="F:2-oxopent-4-enoate hydratase activity"/>
    <property type="evidence" value="ECO:0007669"/>
    <property type="project" value="TreeGrafter"/>
</dbReference>
<evidence type="ECO:0000259" key="2">
    <source>
        <dbReference type="Pfam" id="PF01557"/>
    </source>
</evidence>
<dbReference type="RefSeq" id="WP_154756575.1">
    <property type="nucleotide sequence ID" value="NZ_WMBA01000011.1"/>
</dbReference>
<dbReference type="SUPFAM" id="SSF56529">
    <property type="entry name" value="FAH"/>
    <property type="match status" value="1"/>
</dbReference>
<dbReference type="OrthoDB" id="9792137at2"/>
<gene>
    <name evidence="3" type="ORF">GKO32_10255</name>
</gene>
<evidence type="ECO:0000313" key="3">
    <source>
        <dbReference type="EMBL" id="MTD54354.1"/>
    </source>
</evidence>
<dbReference type="GO" id="GO:0005737">
    <property type="term" value="C:cytoplasm"/>
    <property type="evidence" value="ECO:0007669"/>
    <property type="project" value="TreeGrafter"/>
</dbReference>
<dbReference type="Gene3D" id="3.90.850.10">
    <property type="entry name" value="Fumarylacetoacetase-like, C-terminal domain"/>
    <property type="match status" value="1"/>
</dbReference>
<feature type="domain" description="Fumarylacetoacetase-like C-terminal" evidence="2">
    <location>
        <begin position="90"/>
        <end position="259"/>
    </location>
</feature>
<organism evidence="3 4">
    <name type="scientific">Amycolatopsis pithecellobii</name>
    <dbReference type="NCBI Taxonomy" id="664692"/>
    <lineage>
        <taxon>Bacteria</taxon>
        <taxon>Bacillati</taxon>
        <taxon>Actinomycetota</taxon>
        <taxon>Actinomycetes</taxon>
        <taxon>Pseudonocardiales</taxon>
        <taxon>Pseudonocardiaceae</taxon>
        <taxon>Amycolatopsis</taxon>
    </lineage>
</organism>
<accession>A0A6N7Z329</accession>
<name>A0A6N7Z329_9PSEU</name>
<dbReference type="Proteomes" id="UP000440096">
    <property type="component" value="Unassembled WGS sequence"/>
</dbReference>
<protein>
    <submittedName>
        <fullName evidence="3">Hydratase</fullName>
    </submittedName>
</protein>
<dbReference type="InterPro" id="IPR011234">
    <property type="entry name" value="Fumarylacetoacetase-like_C"/>
</dbReference>
<comment type="caution">
    <text evidence="3">The sequence shown here is derived from an EMBL/GenBank/DDBJ whole genome shotgun (WGS) entry which is preliminary data.</text>
</comment>
<dbReference type="InterPro" id="IPR050772">
    <property type="entry name" value="Hydratase-Decarb/MhpD_sf"/>
</dbReference>
<dbReference type="Pfam" id="PF01557">
    <property type="entry name" value="FAA_hydrolase"/>
    <property type="match status" value="1"/>
</dbReference>
<evidence type="ECO:0000313" key="4">
    <source>
        <dbReference type="Proteomes" id="UP000440096"/>
    </source>
</evidence>
<evidence type="ECO:0000256" key="1">
    <source>
        <dbReference type="ARBA" id="ARBA00023239"/>
    </source>
</evidence>
<reference evidence="3 4" key="1">
    <citation type="submission" date="2019-11" db="EMBL/GenBank/DDBJ databases">
        <title>Draft genome of Amycolatopsis RM579.</title>
        <authorList>
            <person name="Duangmal K."/>
            <person name="Mingma R."/>
        </authorList>
    </citation>
    <scope>NUCLEOTIDE SEQUENCE [LARGE SCALE GENOMIC DNA]</scope>
    <source>
        <strain evidence="3 4">RM579</strain>
    </source>
</reference>
<keyword evidence="1" id="KW-0456">Lyase</keyword>
<dbReference type="PANTHER" id="PTHR30143">
    <property type="entry name" value="ACID HYDRATASE"/>
    <property type="match status" value="1"/>
</dbReference>
<keyword evidence="4" id="KW-1185">Reference proteome</keyword>
<dbReference type="AlphaFoldDB" id="A0A6N7Z329"/>
<dbReference type="PANTHER" id="PTHR30143:SF0">
    <property type="entry name" value="2-KETO-4-PENTENOATE HYDRATASE"/>
    <property type="match status" value="1"/>
</dbReference>
<proteinExistence type="predicted"/>
<dbReference type="EMBL" id="WMBA01000011">
    <property type="protein sequence ID" value="MTD54354.1"/>
    <property type="molecule type" value="Genomic_DNA"/>
</dbReference>